<protein>
    <submittedName>
        <fullName evidence="2">Hypothetical_protein</fullName>
    </submittedName>
</protein>
<evidence type="ECO:0000313" key="3">
    <source>
        <dbReference type="Proteomes" id="UP001642409"/>
    </source>
</evidence>
<feature type="coiled-coil region" evidence="1">
    <location>
        <begin position="391"/>
        <end position="418"/>
    </location>
</feature>
<evidence type="ECO:0000256" key="1">
    <source>
        <dbReference type="SAM" id="Coils"/>
    </source>
</evidence>
<name>A0ABP1HE44_9EUKA</name>
<sequence length="419" mass="49922">MDEISAIDYYLKRLKRDHFKAFLKYVRKQKKLLEKLQRINETAQVMCVQNLMRRYIHKWRDNVLIPAQILNQQVQTHYDAHLCTKTFTAIREQFSRVTKLNLTVETRLKQRKRVQIYAIVNRWRVDAAHRLFERRLSDFRLRIQSSQLSIVFKCLVDKYLILSQSNHQISDSHLLTQQKNTLILLQQSTKQQQLEKQALACYNQNLSSSLINDLIQKLLQIVRQQDEQNINNQLELMKIELLNKLKNDRINKLNSVFKIQTEVRNEQIKTTFNNNNINNTLRTRPKDLNRSTGLTQGQGQRNIQLTDLRVAPRQGLQTVQNTASTVIVEKQSENEMMLVKAYIQRFNELKQVINLKQTQVKALQKQIDEYMVTSNNKYTVEIYKDYDIQNRDEIIEELDTLTQEFEQVKNILRKYQEKL</sequence>
<gene>
    <name evidence="2" type="ORF">HINF_LOCUS9839</name>
</gene>
<organism evidence="2 3">
    <name type="scientific">Hexamita inflata</name>
    <dbReference type="NCBI Taxonomy" id="28002"/>
    <lineage>
        <taxon>Eukaryota</taxon>
        <taxon>Metamonada</taxon>
        <taxon>Diplomonadida</taxon>
        <taxon>Hexamitidae</taxon>
        <taxon>Hexamitinae</taxon>
        <taxon>Hexamita</taxon>
    </lineage>
</organism>
<evidence type="ECO:0000313" key="2">
    <source>
        <dbReference type="EMBL" id="CAL5987331.1"/>
    </source>
</evidence>
<keyword evidence="3" id="KW-1185">Reference proteome</keyword>
<dbReference type="EMBL" id="CAXDID020000021">
    <property type="protein sequence ID" value="CAL5987331.1"/>
    <property type="molecule type" value="Genomic_DNA"/>
</dbReference>
<accession>A0ABP1HE44</accession>
<dbReference type="Proteomes" id="UP001642409">
    <property type="component" value="Unassembled WGS sequence"/>
</dbReference>
<proteinExistence type="predicted"/>
<reference evidence="2 3" key="1">
    <citation type="submission" date="2024-07" db="EMBL/GenBank/DDBJ databases">
        <authorList>
            <person name="Akdeniz Z."/>
        </authorList>
    </citation>
    <scope>NUCLEOTIDE SEQUENCE [LARGE SCALE GENOMIC DNA]</scope>
</reference>
<comment type="caution">
    <text evidence="2">The sequence shown here is derived from an EMBL/GenBank/DDBJ whole genome shotgun (WGS) entry which is preliminary data.</text>
</comment>
<keyword evidence="1" id="KW-0175">Coiled coil</keyword>